<feature type="domain" description="Ketoreductase" evidence="3">
    <location>
        <begin position="10"/>
        <end position="194"/>
    </location>
</feature>
<dbReference type="InterPro" id="IPR002347">
    <property type="entry name" value="SDR_fam"/>
</dbReference>
<dbReference type="GO" id="GO:0016491">
    <property type="term" value="F:oxidoreductase activity"/>
    <property type="evidence" value="ECO:0007669"/>
    <property type="project" value="UniProtKB-KW"/>
</dbReference>
<dbReference type="Pfam" id="PF13561">
    <property type="entry name" value="adh_short_C2"/>
    <property type="match status" value="1"/>
</dbReference>
<dbReference type="InterPro" id="IPR057326">
    <property type="entry name" value="KR_dom"/>
</dbReference>
<evidence type="ECO:0000256" key="2">
    <source>
        <dbReference type="ARBA" id="ARBA00023002"/>
    </source>
</evidence>
<dbReference type="SUPFAM" id="SSF51735">
    <property type="entry name" value="NAD(P)-binding Rossmann-fold domains"/>
    <property type="match status" value="1"/>
</dbReference>
<dbReference type="AlphaFoldDB" id="A0A075IV77"/>
<dbReference type="PRINTS" id="PR00081">
    <property type="entry name" value="GDHRDH"/>
</dbReference>
<evidence type="ECO:0000256" key="1">
    <source>
        <dbReference type="ARBA" id="ARBA00006484"/>
    </source>
</evidence>
<reference evidence="4" key="2">
    <citation type="submission" date="2014-05" db="EMBL/GenBank/DDBJ databases">
        <authorList>
            <person name="Vanner S.A."/>
            <person name="Li X."/>
            <person name="Zvanych R."/>
            <person name="Torchia J."/>
            <person name="Sang J."/>
            <person name="Andrews D.W."/>
            <person name="Magarvey N.A."/>
        </authorList>
    </citation>
    <scope>NUCLEOTIDE SEQUENCE</scope>
    <source>
        <strain evidence="4">ADM21</strain>
    </source>
</reference>
<keyword evidence="2" id="KW-0560">Oxidoreductase</keyword>
<protein>
    <submittedName>
        <fullName evidence="4">Oxidoreductase</fullName>
    </submittedName>
</protein>
<dbReference type="PRINTS" id="PR00080">
    <property type="entry name" value="SDRFAMILY"/>
</dbReference>
<name>A0A075IV77_9ACTN</name>
<dbReference type="PROSITE" id="PS00061">
    <property type="entry name" value="ADH_SHORT"/>
    <property type="match status" value="1"/>
</dbReference>
<dbReference type="Gene3D" id="3.40.50.720">
    <property type="entry name" value="NAD(P)-binding Rossmann-like Domain"/>
    <property type="match status" value="1"/>
</dbReference>
<dbReference type="InterPro" id="IPR020904">
    <property type="entry name" value="Sc_DH/Rdtase_CS"/>
</dbReference>
<dbReference type="EMBL" id="KJ920751">
    <property type="protein sequence ID" value="AIF33762.1"/>
    <property type="molecule type" value="Genomic_DNA"/>
</dbReference>
<dbReference type="PANTHER" id="PTHR43639">
    <property type="entry name" value="OXIDOREDUCTASE, SHORT-CHAIN DEHYDROGENASE/REDUCTASE FAMILY (AFU_ORTHOLOGUE AFUA_5G02870)"/>
    <property type="match status" value="1"/>
</dbReference>
<dbReference type="FunFam" id="3.40.50.720:FF:000084">
    <property type="entry name" value="Short-chain dehydrogenase reductase"/>
    <property type="match status" value="1"/>
</dbReference>
<dbReference type="InterPro" id="IPR036291">
    <property type="entry name" value="NAD(P)-bd_dom_sf"/>
</dbReference>
<evidence type="ECO:0000313" key="4">
    <source>
        <dbReference type="EMBL" id="AIF33762.1"/>
    </source>
</evidence>
<accession>A0A075IV77</accession>
<sequence>MTSTGRLSDRTALVTGGSRGIGRAISLRLAAEGALVAVHYGHRTEAAEEAVAEIEAAGGRAFALRAELGVPGDAEALWTAFDKGLSEYGAKPGLDILVNNAGITLPKRIGDVSEEEYDRLFAINVKAPFFVIQQGLGRLRDNGRIINISSGVTRIAMPNISAYSMTKGALDTLTLALAPELGARGITVNAVAPGFTYTEINPTLKVPEVLNAYAATSVFNRIGRPSDIADVVAFVASDDARWVTGQWLDATGGAHIGMPV</sequence>
<dbReference type="PANTHER" id="PTHR43639:SF1">
    <property type="entry name" value="SHORT-CHAIN DEHYDROGENASE_REDUCTASE FAMILY PROTEIN"/>
    <property type="match status" value="1"/>
</dbReference>
<dbReference type="SMART" id="SM00822">
    <property type="entry name" value="PKS_KR"/>
    <property type="match status" value="1"/>
</dbReference>
<organism evidence="4">
    <name type="scientific">Streptomyces sp. ADM21</name>
    <dbReference type="NCBI Taxonomy" id="1521174"/>
    <lineage>
        <taxon>Bacteria</taxon>
        <taxon>Bacillati</taxon>
        <taxon>Actinomycetota</taxon>
        <taxon>Actinomycetes</taxon>
        <taxon>Kitasatosporales</taxon>
        <taxon>Streptomycetaceae</taxon>
        <taxon>Streptomyces</taxon>
    </lineage>
</organism>
<evidence type="ECO:0000259" key="3">
    <source>
        <dbReference type="SMART" id="SM00822"/>
    </source>
</evidence>
<proteinExistence type="inferred from homology"/>
<reference evidence="4" key="1">
    <citation type="journal article" date="2013" name="Mol. Biosyst.">
        <title>Chemical and biosynthetic evolution of the antimycin-type depsipeptides.</title>
        <authorList>
            <person name="Vanner S.A."/>
            <person name="Li X."/>
            <person name="Zvanych R."/>
            <person name="Torchia J."/>
            <person name="Sang J."/>
            <person name="Andrews D.W."/>
            <person name="Magarvey N.A."/>
        </authorList>
    </citation>
    <scope>NUCLEOTIDE SEQUENCE</scope>
    <source>
        <strain evidence="4">ADM21</strain>
    </source>
</reference>
<comment type="similarity">
    <text evidence="1">Belongs to the short-chain dehydrogenases/reductases (SDR) family.</text>
</comment>